<dbReference type="Proteomes" id="UP000518752">
    <property type="component" value="Unassembled WGS sequence"/>
</dbReference>
<name>A0A8H5D8L6_9AGAR</name>
<protein>
    <submittedName>
        <fullName evidence="2">Uncharacterized protein</fullName>
    </submittedName>
</protein>
<sequence>MMLSSSHFMTPQDHLKIAALGHSIYLNVSTLITRGVSGGLREQIIKANEINNRVNLITGWSNSISATAWRAWILFPETKIVKFTLAFLMLANIGINIADTILDNRAIFKRSNAETGHALLFDGLAMLVSMGVGIYALALIGWKAWTHHQIMVAAAIYRRTMTWYPIAVSILINLDSSPVIEMNQTLQITSISEYLEVSTKYHQGPDHIDY</sequence>
<evidence type="ECO:0000313" key="3">
    <source>
        <dbReference type="Proteomes" id="UP000518752"/>
    </source>
</evidence>
<keyword evidence="1" id="KW-0812">Transmembrane</keyword>
<feature type="transmembrane region" description="Helical" evidence="1">
    <location>
        <begin position="80"/>
        <end position="98"/>
    </location>
</feature>
<proteinExistence type="predicted"/>
<dbReference type="AlphaFoldDB" id="A0A8H5D8L6"/>
<dbReference type="OrthoDB" id="2744793at2759"/>
<feature type="transmembrane region" description="Helical" evidence="1">
    <location>
        <begin position="118"/>
        <end position="142"/>
    </location>
</feature>
<keyword evidence="1" id="KW-1133">Transmembrane helix</keyword>
<organism evidence="2 3">
    <name type="scientific">Collybiopsis confluens</name>
    <dbReference type="NCBI Taxonomy" id="2823264"/>
    <lineage>
        <taxon>Eukaryota</taxon>
        <taxon>Fungi</taxon>
        <taxon>Dikarya</taxon>
        <taxon>Basidiomycota</taxon>
        <taxon>Agaricomycotina</taxon>
        <taxon>Agaricomycetes</taxon>
        <taxon>Agaricomycetidae</taxon>
        <taxon>Agaricales</taxon>
        <taxon>Marasmiineae</taxon>
        <taxon>Omphalotaceae</taxon>
        <taxon>Collybiopsis</taxon>
    </lineage>
</organism>
<dbReference type="EMBL" id="JAACJN010000249">
    <property type="protein sequence ID" value="KAF5355581.1"/>
    <property type="molecule type" value="Genomic_DNA"/>
</dbReference>
<keyword evidence="3" id="KW-1185">Reference proteome</keyword>
<evidence type="ECO:0000313" key="2">
    <source>
        <dbReference type="EMBL" id="KAF5355581.1"/>
    </source>
</evidence>
<reference evidence="2 3" key="1">
    <citation type="journal article" date="2020" name="ISME J.">
        <title>Uncovering the hidden diversity of litter-decomposition mechanisms in mushroom-forming fungi.</title>
        <authorList>
            <person name="Floudas D."/>
            <person name="Bentzer J."/>
            <person name="Ahren D."/>
            <person name="Johansson T."/>
            <person name="Persson P."/>
            <person name="Tunlid A."/>
        </authorList>
    </citation>
    <scope>NUCLEOTIDE SEQUENCE [LARGE SCALE GENOMIC DNA]</scope>
    <source>
        <strain evidence="2 3">CBS 406.79</strain>
    </source>
</reference>
<gene>
    <name evidence="2" type="ORF">D9757_012816</name>
</gene>
<accession>A0A8H5D8L6</accession>
<evidence type="ECO:0000256" key="1">
    <source>
        <dbReference type="SAM" id="Phobius"/>
    </source>
</evidence>
<comment type="caution">
    <text evidence="2">The sequence shown here is derived from an EMBL/GenBank/DDBJ whole genome shotgun (WGS) entry which is preliminary data.</text>
</comment>
<keyword evidence="1" id="KW-0472">Membrane</keyword>